<gene>
    <name evidence="4" type="primary">POL5</name>
    <name evidence="4" type="ORF">HK099_001600</name>
</gene>
<feature type="compositionally biased region" description="Acidic residues" evidence="3">
    <location>
        <begin position="713"/>
        <end position="745"/>
    </location>
</feature>
<comment type="subcellular location">
    <subcellularLocation>
        <location evidence="1">Nucleus</location>
    </subcellularLocation>
</comment>
<organism evidence="4 5">
    <name type="scientific">Clydaea vesicula</name>
    <dbReference type="NCBI Taxonomy" id="447962"/>
    <lineage>
        <taxon>Eukaryota</taxon>
        <taxon>Fungi</taxon>
        <taxon>Fungi incertae sedis</taxon>
        <taxon>Chytridiomycota</taxon>
        <taxon>Chytridiomycota incertae sedis</taxon>
        <taxon>Chytridiomycetes</taxon>
        <taxon>Lobulomycetales</taxon>
        <taxon>Lobulomycetaceae</taxon>
        <taxon>Clydaea</taxon>
    </lineage>
</organism>
<comment type="caution">
    <text evidence="4">The sequence shown here is derived from an EMBL/GenBank/DDBJ whole genome shotgun (WGS) entry which is preliminary data.</text>
</comment>
<keyword evidence="2" id="KW-0539">Nucleus</keyword>
<dbReference type="AlphaFoldDB" id="A0AAD5XX51"/>
<dbReference type="GO" id="GO:0005730">
    <property type="term" value="C:nucleolus"/>
    <property type="evidence" value="ECO:0007669"/>
    <property type="project" value="InterPro"/>
</dbReference>
<reference evidence="4" key="1">
    <citation type="submission" date="2020-05" db="EMBL/GenBank/DDBJ databases">
        <title>Phylogenomic resolution of chytrid fungi.</title>
        <authorList>
            <person name="Stajich J.E."/>
            <person name="Amses K."/>
            <person name="Simmons R."/>
            <person name="Seto K."/>
            <person name="Myers J."/>
            <person name="Bonds A."/>
            <person name="Quandt C.A."/>
            <person name="Barry K."/>
            <person name="Liu P."/>
            <person name="Grigoriev I."/>
            <person name="Longcore J.E."/>
            <person name="James T.Y."/>
        </authorList>
    </citation>
    <scope>NUCLEOTIDE SEQUENCE</scope>
    <source>
        <strain evidence="4">JEL0476</strain>
    </source>
</reference>
<evidence type="ECO:0000256" key="1">
    <source>
        <dbReference type="ARBA" id="ARBA00004123"/>
    </source>
</evidence>
<evidence type="ECO:0000256" key="2">
    <source>
        <dbReference type="ARBA" id="ARBA00023242"/>
    </source>
</evidence>
<dbReference type="InterPro" id="IPR007015">
    <property type="entry name" value="DNA_pol_V/MYBBP1A"/>
</dbReference>
<feature type="region of interest" description="Disordered" evidence="3">
    <location>
        <begin position="711"/>
        <end position="764"/>
    </location>
</feature>
<dbReference type="PANTHER" id="PTHR13213">
    <property type="entry name" value="MYB-BINDING PROTEIN 1A FAMILY MEMBER"/>
    <property type="match status" value="1"/>
</dbReference>
<proteinExistence type="predicted"/>
<dbReference type="GO" id="GO:0003887">
    <property type="term" value="F:DNA-directed DNA polymerase activity"/>
    <property type="evidence" value="ECO:0007669"/>
    <property type="project" value="UniProtKB-KW"/>
</dbReference>
<evidence type="ECO:0000313" key="5">
    <source>
        <dbReference type="Proteomes" id="UP001211065"/>
    </source>
</evidence>
<dbReference type="Proteomes" id="UP001211065">
    <property type="component" value="Unassembled WGS sequence"/>
</dbReference>
<evidence type="ECO:0000256" key="3">
    <source>
        <dbReference type="SAM" id="MobiDB-lite"/>
    </source>
</evidence>
<dbReference type="GO" id="GO:0000182">
    <property type="term" value="F:rDNA binding"/>
    <property type="evidence" value="ECO:0007669"/>
    <property type="project" value="TreeGrafter"/>
</dbReference>
<evidence type="ECO:0000313" key="4">
    <source>
        <dbReference type="EMBL" id="KAJ3223025.1"/>
    </source>
</evidence>
<dbReference type="EMBL" id="JADGJW010000147">
    <property type="protein sequence ID" value="KAJ3223025.1"/>
    <property type="molecule type" value="Genomic_DNA"/>
</dbReference>
<accession>A0AAD5XX51</accession>
<name>A0AAD5XX51_9FUNG</name>
<keyword evidence="4" id="KW-0239">DNA-directed DNA polymerase</keyword>
<keyword evidence="5" id="KW-1185">Reference proteome</keyword>
<protein>
    <submittedName>
        <fullName evidence="4">DNA-directed DNA polymerase</fullName>
    </submittedName>
</protein>
<dbReference type="GO" id="GO:0006355">
    <property type="term" value="P:regulation of DNA-templated transcription"/>
    <property type="evidence" value="ECO:0007669"/>
    <property type="project" value="InterPro"/>
</dbReference>
<sequence>MTSSTVNSAKDKLPETTMQFYWELADLDEKVRIKAAKDLITTIQSLNNNESGISQNNGQNLNEIQQDLSYALKRLCKGIVSGRDGARQGFSLALTELLSAMEWLHSKTVLDLIETSCVTTGGMKGEEERDVLFGRIFGVMAMIRSGILFRKETTLEDLKRVLKLLSDSLVKKSFLAESCCFLILNLIKNINANFEQRDEFVQCCFEAIYFPKKGEKIETVNTEQLWFALEMQEKYPNLDWKSVLVNFKNKKIVCSLENVSCVREILKESTVTHPSIHSIWESFIDLIFKRNKTFLKVEDFWMFIIEDSFFNSTHERKYLGFQIFQIILPKLKNSEVPTIFSKNFMRCLINNLSGEKTYLHKVAKKTSQAISSTAKDNKDFSFQFFLQLVGKNGHHNFDKITKTQTVTSILSSISEEGINDFLNHLFSTFTKEDDQLESNVTELKRIWCLEKLSNLLKLNVKLPGKEWKKKAIGFLAVVGFIDLNENVNYDNRLLPKVSKKISEESRLNFFSSLDNLIKQGEKNYDWCFETVSLLFDLLKSKKNFLHKFGSELESKLMEIFKNLTELENNILKVETVENSMLDKELTLEKKKKTSLKALISLMLLKILEDPKSDFLELCLELSLILDRLFLSAKNEVEKKKKKRKSLESAEETEELGEGDVLVDIFITLLSKPSILIRNLAIYGFNCFSESISEKGLDVIFNVLEPQTGRDSDILEIEDDGEDVSESESEEESEEIEDASEEEEENESFKVLVPPGDEKVDSDDGLDDDEMGAFDHKLVEIFKEKKRLLAEKKASKQILLHFKLKVIDLLENFSKKQSHNQLMVYFIPKLLSLTLRTYVKNTLNIKSEQLQVHQKLENFTKKLIKVKEVPKKLKKELVLNGLEECFDLMKKYGQSKPLINIGSNCCLLFVRIFGQCSDETVEKSHKKQKLGKESKKVEKEFSLTSIYTEAFKNLQKKNTKLTKNIFLDLKNRYRKISVNLLFNFSELIKVQAIENNSLFKFCEGIEIFSEILHSIPKKEIPDEKEYLTKCLKCLSLNFLDSLKFISEELKKENVSHCEDQDPDSLGEDEEGVASVTKFKFNQKRLKESLSKFKQILKFYLKFLSKEELNKIIDGDCLREHLTKFKDLNGLENAIKELSKLI</sequence>
<keyword evidence="4" id="KW-0808">Transferase</keyword>
<keyword evidence="4" id="KW-0548">Nucleotidyltransferase</keyword>
<dbReference type="Pfam" id="PF04931">
    <property type="entry name" value="DNA_pol_phi"/>
    <property type="match status" value="2"/>
</dbReference>
<dbReference type="PANTHER" id="PTHR13213:SF2">
    <property type="entry name" value="MYB-BINDING PROTEIN 1A"/>
    <property type="match status" value="1"/>
</dbReference>